<dbReference type="GO" id="GO:0015833">
    <property type="term" value="P:peptide transport"/>
    <property type="evidence" value="ECO:0007669"/>
    <property type="project" value="InterPro"/>
</dbReference>
<dbReference type="Pfam" id="PF08352">
    <property type="entry name" value="oligo_HPY"/>
    <property type="match status" value="2"/>
</dbReference>
<feature type="domain" description="ABC transporter" evidence="6">
    <location>
        <begin position="5"/>
        <end position="253"/>
    </location>
</feature>
<dbReference type="InterPro" id="IPR017871">
    <property type="entry name" value="ABC_transporter-like_CS"/>
</dbReference>
<dbReference type="FunFam" id="3.40.50.300:FF:000016">
    <property type="entry name" value="Oligopeptide ABC transporter ATP-binding component"/>
    <property type="match status" value="2"/>
</dbReference>
<dbReference type="NCBIfam" id="NF007739">
    <property type="entry name" value="PRK10419.1"/>
    <property type="match status" value="2"/>
</dbReference>
<dbReference type="InterPro" id="IPR003593">
    <property type="entry name" value="AAA+_ATPase"/>
</dbReference>
<evidence type="ECO:0000256" key="5">
    <source>
        <dbReference type="ARBA" id="ARBA00022840"/>
    </source>
</evidence>
<keyword evidence="8" id="KW-1185">Reference proteome</keyword>
<dbReference type="InterPro" id="IPR013563">
    <property type="entry name" value="Oligopep_ABC_C"/>
</dbReference>
<dbReference type="PANTHER" id="PTHR43776">
    <property type="entry name" value="TRANSPORT ATP-BINDING PROTEIN"/>
    <property type="match status" value="1"/>
</dbReference>
<dbReference type="RefSeq" id="WP_091517539.1">
    <property type="nucleotide sequence ID" value="NZ_FORF01000001.1"/>
</dbReference>
<dbReference type="AlphaFoldDB" id="A0A1I3HFE3"/>
<evidence type="ECO:0000313" key="8">
    <source>
        <dbReference type="Proteomes" id="UP000242763"/>
    </source>
</evidence>
<dbReference type="NCBIfam" id="NF008453">
    <property type="entry name" value="PRK11308.1"/>
    <property type="match status" value="2"/>
</dbReference>
<dbReference type="CDD" id="cd03257">
    <property type="entry name" value="ABC_NikE_OppD_transporters"/>
    <property type="match status" value="2"/>
</dbReference>
<dbReference type="GO" id="GO:0005886">
    <property type="term" value="C:plasma membrane"/>
    <property type="evidence" value="ECO:0007669"/>
    <property type="project" value="UniProtKB-SubCell"/>
</dbReference>
<dbReference type="InterPro" id="IPR050319">
    <property type="entry name" value="ABC_transp_ATP-bind"/>
</dbReference>
<keyword evidence="3" id="KW-0813">Transport</keyword>
<gene>
    <name evidence="7" type="ORF">SAMN03080618_00154</name>
</gene>
<dbReference type="PANTHER" id="PTHR43776:SF7">
    <property type="entry name" value="D,D-DIPEPTIDE TRANSPORT ATP-BINDING PROTEIN DDPF-RELATED"/>
    <property type="match status" value="1"/>
</dbReference>
<dbReference type="Pfam" id="PF00005">
    <property type="entry name" value="ABC_tran"/>
    <property type="match status" value="2"/>
</dbReference>
<dbReference type="GO" id="GO:0016887">
    <property type="term" value="F:ATP hydrolysis activity"/>
    <property type="evidence" value="ECO:0007669"/>
    <property type="project" value="InterPro"/>
</dbReference>
<dbReference type="OrthoDB" id="9802264at2"/>
<dbReference type="PROSITE" id="PS00211">
    <property type="entry name" value="ABC_TRANSPORTER_1"/>
    <property type="match status" value="2"/>
</dbReference>
<evidence type="ECO:0000256" key="1">
    <source>
        <dbReference type="ARBA" id="ARBA00004417"/>
    </source>
</evidence>
<dbReference type="GO" id="GO:0055085">
    <property type="term" value="P:transmembrane transport"/>
    <property type="evidence" value="ECO:0007669"/>
    <property type="project" value="UniProtKB-ARBA"/>
</dbReference>
<reference evidence="8" key="1">
    <citation type="submission" date="2016-10" db="EMBL/GenBank/DDBJ databases">
        <authorList>
            <person name="Varghese N."/>
            <person name="Submissions S."/>
        </authorList>
    </citation>
    <scope>NUCLEOTIDE SEQUENCE [LARGE SCALE GENOMIC DNA]</scope>
    <source>
        <strain evidence="8">DSM 21857</strain>
    </source>
</reference>
<organism evidence="7 8">
    <name type="scientific">Aquamicrobium aerolatum DSM 21857</name>
    <dbReference type="NCBI Taxonomy" id="1121003"/>
    <lineage>
        <taxon>Bacteria</taxon>
        <taxon>Pseudomonadati</taxon>
        <taxon>Pseudomonadota</taxon>
        <taxon>Alphaproteobacteria</taxon>
        <taxon>Hyphomicrobiales</taxon>
        <taxon>Phyllobacteriaceae</taxon>
        <taxon>Aerobium</taxon>
    </lineage>
</organism>
<dbReference type="Proteomes" id="UP000242763">
    <property type="component" value="Unassembled WGS sequence"/>
</dbReference>
<dbReference type="GO" id="GO:0005524">
    <property type="term" value="F:ATP binding"/>
    <property type="evidence" value="ECO:0007669"/>
    <property type="project" value="UniProtKB-KW"/>
</dbReference>
<evidence type="ECO:0000313" key="7">
    <source>
        <dbReference type="EMBL" id="SFI34329.1"/>
    </source>
</evidence>
<dbReference type="SMART" id="SM00382">
    <property type="entry name" value="AAA"/>
    <property type="match status" value="2"/>
</dbReference>
<dbReference type="STRING" id="1121003.SAMN03080618_00154"/>
<dbReference type="SUPFAM" id="SSF52540">
    <property type="entry name" value="P-loop containing nucleoside triphosphate hydrolases"/>
    <property type="match status" value="2"/>
</dbReference>
<evidence type="ECO:0000259" key="6">
    <source>
        <dbReference type="PROSITE" id="PS50893"/>
    </source>
</evidence>
<protein>
    <submittedName>
        <fullName evidence="7">Peptide/nickel transport system ATP-binding protein</fullName>
    </submittedName>
</protein>
<proteinExistence type="inferred from homology"/>
<dbReference type="InterPro" id="IPR003439">
    <property type="entry name" value="ABC_transporter-like_ATP-bd"/>
</dbReference>
<name>A0A1I3HFE3_9HYPH</name>
<evidence type="ECO:0000256" key="3">
    <source>
        <dbReference type="ARBA" id="ARBA00022448"/>
    </source>
</evidence>
<dbReference type="PROSITE" id="PS50893">
    <property type="entry name" value="ABC_TRANSPORTER_2"/>
    <property type="match status" value="2"/>
</dbReference>
<dbReference type="InterPro" id="IPR027417">
    <property type="entry name" value="P-loop_NTPase"/>
</dbReference>
<keyword evidence="5 7" id="KW-0067">ATP-binding</keyword>
<dbReference type="EMBL" id="FORF01000001">
    <property type="protein sequence ID" value="SFI34329.1"/>
    <property type="molecule type" value="Genomic_DNA"/>
</dbReference>
<sequence length="545" mass="59739">MKLSVALDSIVHSQWDGTRRTLVENIAFEIPQGTTMGVVGESGSGKSLTSLAIMGLLPPGMTAAGRIELDGADILQLSPAQMRKIRGARIGMIFQEPMTALNPAMRIGDQIAEGLLAHKPMSRSEARAEALRLLERVHIPDARRRIDSFPHEMSGGQRQRVGIAIALAPGPSLLIADEPTTALDVTVQAEVLALLGELISDLKMSLLMISHDLGVISSICERTLVMQSGRHIESGATQQVLRNPAKDYTRRLISAIPRREDDDARRLPVAQPDETPVLEVQNLSREYRSLSGQVLSRAVNDLSFSVRRGTIFGIVGESGCGKSTLSRIIMGLDRPTSGRVLFDGEDLFAKKPHELRLARRGFQMVFQDPRGSLDPRQNVSRIIAEPLYLDPHAPKGKEREAMIAEALTDVGLHPDDARKYPHQFSGGQRQRIAIARALICKPKLVVADEPVSALDLSVQAQVLELIRELRDKQGISFLFISHSLAVVESISDDIGVMHRGQFVETGKARAVFADPTHPYTRTLIAAEPRIDQPRRYGVVSADEVL</sequence>
<accession>A0A1I3HFE3</accession>
<comment type="subcellular location">
    <subcellularLocation>
        <location evidence="1">Cell inner membrane</location>
        <topology evidence="1">Peripheral membrane protein</topology>
    </subcellularLocation>
</comment>
<dbReference type="Gene3D" id="3.40.50.300">
    <property type="entry name" value="P-loop containing nucleotide triphosphate hydrolases"/>
    <property type="match status" value="2"/>
</dbReference>
<comment type="similarity">
    <text evidence="2">Belongs to the ABC transporter superfamily.</text>
</comment>
<keyword evidence="4" id="KW-0547">Nucleotide-binding</keyword>
<evidence type="ECO:0000256" key="4">
    <source>
        <dbReference type="ARBA" id="ARBA00022741"/>
    </source>
</evidence>
<evidence type="ECO:0000256" key="2">
    <source>
        <dbReference type="ARBA" id="ARBA00005417"/>
    </source>
</evidence>
<feature type="domain" description="ABC transporter" evidence="6">
    <location>
        <begin position="278"/>
        <end position="524"/>
    </location>
</feature>